<dbReference type="GO" id="GO:0000270">
    <property type="term" value="P:peptidoglycan metabolic process"/>
    <property type="evidence" value="ECO:0007669"/>
    <property type="project" value="TreeGrafter"/>
</dbReference>
<dbReference type="EMBL" id="CP129682">
    <property type="protein sequence ID" value="XDS49670.1"/>
    <property type="molecule type" value="Genomic_DNA"/>
</dbReference>
<keyword evidence="2 6" id="KW-0378">Hydrolase</keyword>
<dbReference type="EMBL" id="CP129683">
    <property type="protein sequence ID" value="XDS51632.1"/>
    <property type="molecule type" value="Genomic_DNA"/>
</dbReference>
<dbReference type="SUPFAM" id="SSF56601">
    <property type="entry name" value="beta-lactamase/transpeptidase-like"/>
    <property type="match status" value="1"/>
</dbReference>
<organism evidence="6">
    <name type="scientific">Bifidobacterium fermentum</name>
    <dbReference type="NCBI Taxonomy" id="3059035"/>
    <lineage>
        <taxon>Bacteria</taxon>
        <taxon>Bacillati</taxon>
        <taxon>Actinomycetota</taxon>
        <taxon>Actinomycetes</taxon>
        <taxon>Bifidobacteriales</taxon>
        <taxon>Bifidobacteriaceae</taxon>
        <taxon>Bifidobacterium</taxon>
    </lineage>
</organism>
<proteinExistence type="inferred from homology"/>
<sequence>MRSHRKAWRIAVTAFVTVAVSAGYIAGDILGVVPGVLTNTTYSHYSAPQTREVYQAASIDGTLETGTAISAKQASSLLNTLKSAEGVGSDVSAIIRDSSGTTVAQVNASTAREPASTLKTLTAYAAASTLNMGSTLDTKVYLVQPVNGLAQLVLEGSGDMLLGTGQNDTSHVNGRAGLATLAAKAAAALKQRGITQVTLSYDDSLFGSDRIPSGIQENDAEWRYFTPVSSMAVDGGKQWDGSVAKPSDPDNDEVYPTRSTTTASDTAKAFVTSLSAAGIKVSGSATSGSAPSHSSPIASVSSAKLSEIMAYMLRNSDNTEAELFGRLLALKMGQANSTAGATAATQSVLKKDGINVTGLHMADSSGLSPGSTLTVSTLTDVQEKLLAKGLAAAEAEGLSVVGVVGTAESRSADNSMNGLIRVKTGTLSTATAMTGNVSRIHGGALTFAVIINNGSNMWSAEQAVNQFVAKLPKL</sequence>
<feature type="region of interest" description="Disordered" evidence="3">
    <location>
        <begin position="239"/>
        <end position="261"/>
    </location>
</feature>
<dbReference type="KEGG" id="bfk:QN062_09230"/>
<keyword evidence="6" id="KW-0121">Carboxypeptidase</keyword>
<dbReference type="Gene3D" id="3.40.710.10">
    <property type="entry name" value="DD-peptidase/beta-lactamase superfamily"/>
    <property type="match status" value="2"/>
</dbReference>
<evidence type="ECO:0000256" key="1">
    <source>
        <dbReference type="ARBA" id="ARBA00006096"/>
    </source>
</evidence>
<dbReference type="RefSeq" id="WP_369342594.1">
    <property type="nucleotide sequence ID" value="NZ_CP129675.1"/>
</dbReference>
<accession>A0AB39URU1</accession>
<dbReference type="GO" id="GO:0006508">
    <property type="term" value="P:proteolysis"/>
    <property type="evidence" value="ECO:0007669"/>
    <property type="project" value="InterPro"/>
</dbReference>
<dbReference type="InterPro" id="IPR012338">
    <property type="entry name" value="Beta-lactam/transpept-like"/>
</dbReference>
<dbReference type="EMBL" id="CP129675">
    <property type="protein sequence ID" value="XDS47637.1"/>
    <property type="molecule type" value="Genomic_DNA"/>
</dbReference>
<gene>
    <name evidence="6" type="ORF">QN062_09230</name>
    <name evidence="5" type="ORF">QN216_03430</name>
    <name evidence="4" type="ORF">QN217_07010</name>
</gene>
<protein>
    <submittedName>
        <fullName evidence="6">D-alanyl-D-alanine carboxypeptidase</fullName>
        <ecNumber evidence="6">3.4.16.4</ecNumber>
    </submittedName>
</protein>
<evidence type="ECO:0000256" key="2">
    <source>
        <dbReference type="ARBA" id="ARBA00022801"/>
    </source>
</evidence>
<keyword evidence="6" id="KW-0645">Protease</keyword>
<dbReference type="PANTHER" id="PTHR30023:SF0">
    <property type="entry name" value="PENICILLIN-SENSITIVE CARBOXYPEPTIDASE A"/>
    <property type="match status" value="1"/>
</dbReference>
<comment type="similarity">
    <text evidence="1">Belongs to the peptidase S13 family.</text>
</comment>
<dbReference type="EC" id="3.4.16.4" evidence="6"/>
<dbReference type="InterPro" id="IPR000667">
    <property type="entry name" value="Peptidase_S13"/>
</dbReference>
<dbReference type="Pfam" id="PF02113">
    <property type="entry name" value="Peptidase_S13"/>
    <property type="match status" value="2"/>
</dbReference>
<name>A0AB39URU1_9BIFI</name>
<reference evidence="6" key="1">
    <citation type="submission" date="2023-07" db="EMBL/GenBank/DDBJ databases">
        <title>Bifidobacterium aquikefiriaerophilum sp. nov. and Bifidobacterium eccum sp. nov., isolated from water kefir.</title>
        <authorList>
            <person name="Breselge S."/>
            <person name="Bellassi P."/>
            <person name="Barcenilla C."/>
            <person name="Alvarez-Ordonez A."/>
            <person name="Morelli L."/>
            <person name="Cotter P.D."/>
        </authorList>
    </citation>
    <scope>NUCLEOTIDE SEQUENCE</scope>
    <source>
        <strain evidence="6">WK012_4_13</strain>
        <strain evidence="5">WK013_4_14</strain>
        <strain evidence="4">WK048_4_13</strain>
    </source>
</reference>
<dbReference type="PANTHER" id="PTHR30023">
    <property type="entry name" value="D-ALANYL-D-ALANINE CARBOXYPEPTIDASE"/>
    <property type="match status" value="1"/>
</dbReference>
<evidence type="ECO:0000313" key="5">
    <source>
        <dbReference type="EMBL" id="XDS49670.1"/>
    </source>
</evidence>
<dbReference type="AlphaFoldDB" id="A0AB39URU1"/>
<evidence type="ECO:0000313" key="4">
    <source>
        <dbReference type="EMBL" id="XDS47637.1"/>
    </source>
</evidence>
<dbReference type="PRINTS" id="PR00922">
    <property type="entry name" value="DADACBPTASE3"/>
</dbReference>
<evidence type="ECO:0000313" key="6">
    <source>
        <dbReference type="EMBL" id="XDS51632.1"/>
    </source>
</evidence>
<dbReference type="GO" id="GO:0009002">
    <property type="term" value="F:serine-type D-Ala-D-Ala carboxypeptidase activity"/>
    <property type="evidence" value="ECO:0007669"/>
    <property type="project" value="UniProtKB-EC"/>
</dbReference>
<evidence type="ECO:0000256" key="3">
    <source>
        <dbReference type="SAM" id="MobiDB-lite"/>
    </source>
</evidence>